<dbReference type="EMBL" id="MKKU01000442">
    <property type="protein sequence ID" value="RNF12240.1"/>
    <property type="molecule type" value="Genomic_DNA"/>
</dbReference>
<feature type="domain" description="Cyclic nucleotide-binding" evidence="2">
    <location>
        <begin position="264"/>
        <end position="384"/>
    </location>
</feature>
<dbReference type="OrthoDB" id="242245at2759"/>
<feature type="region of interest" description="Disordered" evidence="1">
    <location>
        <begin position="175"/>
        <end position="198"/>
    </location>
</feature>
<reference evidence="3 4" key="1">
    <citation type="journal article" date="2018" name="BMC Genomics">
        <title>Genomic comparison of Trypanosoma conorhini and Trypanosoma rangeli to Trypanosoma cruzi strains of high and low virulence.</title>
        <authorList>
            <person name="Bradwell K.R."/>
            <person name="Koparde V.N."/>
            <person name="Matveyev A.V."/>
            <person name="Serrano M.G."/>
            <person name="Alves J.M."/>
            <person name="Parikh H."/>
            <person name="Huang B."/>
            <person name="Lee V."/>
            <person name="Espinosa-Alvarez O."/>
            <person name="Ortiz P.A."/>
            <person name="Costa-Martins A.G."/>
            <person name="Teixeira M.M."/>
            <person name="Buck G.A."/>
        </authorList>
    </citation>
    <scope>NUCLEOTIDE SEQUENCE [LARGE SCALE GENOMIC DNA]</scope>
    <source>
        <strain evidence="3 4">025E</strain>
    </source>
</reference>
<organism evidence="3 4">
    <name type="scientific">Trypanosoma conorhini</name>
    <dbReference type="NCBI Taxonomy" id="83891"/>
    <lineage>
        <taxon>Eukaryota</taxon>
        <taxon>Discoba</taxon>
        <taxon>Euglenozoa</taxon>
        <taxon>Kinetoplastea</taxon>
        <taxon>Metakinetoplastina</taxon>
        <taxon>Trypanosomatida</taxon>
        <taxon>Trypanosomatidae</taxon>
        <taxon>Trypanosoma</taxon>
    </lineage>
</organism>
<evidence type="ECO:0000313" key="3">
    <source>
        <dbReference type="EMBL" id="RNF12240.1"/>
    </source>
</evidence>
<dbReference type="PANTHER" id="PTHR11635:SF152">
    <property type="entry name" value="CAMP-DEPENDENT PROTEIN KINASE TYPE I REGULATORY SUBUNIT-RELATED"/>
    <property type="match status" value="1"/>
</dbReference>
<feature type="compositionally biased region" description="Basic and acidic residues" evidence="1">
    <location>
        <begin position="151"/>
        <end position="162"/>
    </location>
</feature>
<dbReference type="Proteomes" id="UP000284403">
    <property type="component" value="Unassembled WGS sequence"/>
</dbReference>
<feature type="compositionally biased region" description="Acidic residues" evidence="1">
    <location>
        <begin position="135"/>
        <end position="150"/>
    </location>
</feature>
<feature type="region of interest" description="Disordered" evidence="1">
    <location>
        <begin position="1"/>
        <end position="162"/>
    </location>
</feature>
<comment type="caution">
    <text evidence="3">The sequence shown here is derived from an EMBL/GenBank/DDBJ whole genome shotgun (WGS) entry which is preliminary data.</text>
</comment>
<dbReference type="InterPro" id="IPR018490">
    <property type="entry name" value="cNMP-bd_dom_sf"/>
</dbReference>
<accession>A0A422P3D3</accession>
<feature type="compositionally biased region" description="Basic and acidic residues" evidence="1">
    <location>
        <begin position="1"/>
        <end position="10"/>
    </location>
</feature>
<proteinExistence type="predicted"/>
<dbReference type="InterPro" id="IPR014710">
    <property type="entry name" value="RmlC-like_jellyroll"/>
</dbReference>
<dbReference type="RefSeq" id="XP_029226523.1">
    <property type="nucleotide sequence ID" value="XM_029373429.1"/>
</dbReference>
<keyword evidence="4" id="KW-1185">Reference proteome</keyword>
<evidence type="ECO:0000256" key="1">
    <source>
        <dbReference type="SAM" id="MobiDB-lite"/>
    </source>
</evidence>
<feature type="domain" description="Cyclic nucleotide-binding" evidence="2">
    <location>
        <begin position="387"/>
        <end position="508"/>
    </location>
</feature>
<dbReference type="PANTHER" id="PTHR11635">
    <property type="entry name" value="CAMP-DEPENDENT PROTEIN KINASE REGULATORY CHAIN"/>
    <property type="match status" value="1"/>
</dbReference>
<dbReference type="SMART" id="SM00100">
    <property type="entry name" value="cNMP"/>
    <property type="match status" value="2"/>
</dbReference>
<sequence length="545" mass="61111">DNEQANEKENANAIEENANVVEETERENEENEHVSATEENVNAIEENANENEENANENEENANVIEETERENEENEHVSTTTEENANENEENANAHDENEETNTPLNSAARGSHPQAAAPPSPGDGLRGRHELNDGEESDGQLTIEEDQIEKEGNEGQDNKEAMPYEFEKFKFGKMSSPAPSATSEVEVDVEKRDAADKADKDEVIEVSEEERQRLLKLNCHSRLGVSDASIDAAEMMCTEFPPSPKSAETAKFITQVLEKHFLFSSLDAKQLHKLAMVMSIEEFTQGSKLLVKGEASNHFYIVLDGEATMTIHEEDESRATMERLEKGSAFGEVGLLYETPSEVTVQSVTPLVCAVLERTTYKMIVSRAAEEKRQRYLSFLENVPFLKALTPQERLQLAEALKEDQFKKGDKVIRYGEKEDWLHFIVEGTVDIIGRDEKGEEEYVATSHAGECVGDLEFLYRHETVADVVATSPVVTTAKMSRLHFEKLFGSARELLDRKVKDDASYTYYRRRMGSASPPREDLTPPFDAPPAYLSNISVPLPL</sequence>
<dbReference type="GeneID" id="40320165"/>
<dbReference type="PROSITE" id="PS50042">
    <property type="entry name" value="CNMP_BINDING_3"/>
    <property type="match status" value="2"/>
</dbReference>
<dbReference type="Pfam" id="PF00027">
    <property type="entry name" value="cNMP_binding"/>
    <property type="match status" value="2"/>
</dbReference>
<dbReference type="InterPro" id="IPR000595">
    <property type="entry name" value="cNMP-bd_dom"/>
</dbReference>
<dbReference type="GO" id="GO:0034236">
    <property type="term" value="F:protein kinase A catalytic subunit binding"/>
    <property type="evidence" value="ECO:0007669"/>
    <property type="project" value="TreeGrafter"/>
</dbReference>
<dbReference type="CDD" id="cd00038">
    <property type="entry name" value="CAP_ED"/>
    <property type="match status" value="2"/>
</dbReference>
<dbReference type="SUPFAM" id="SSF51206">
    <property type="entry name" value="cAMP-binding domain-like"/>
    <property type="match status" value="2"/>
</dbReference>
<protein>
    <submittedName>
        <fullName evidence="3">Regulatory subunit of protein kinase a-like protein</fullName>
    </submittedName>
</protein>
<dbReference type="GO" id="GO:0005829">
    <property type="term" value="C:cytosol"/>
    <property type="evidence" value="ECO:0007669"/>
    <property type="project" value="TreeGrafter"/>
</dbReference>
<dbReference type="GO" id="GO:0004862">
    <property type="term" value="F:cAMP-dependent protein kinase inhibitor activity"/>
    <property type="evidence" value="ECO:0007669"/>
    <property type="project" value="TreeGrafter"/>
</dbReference>
<evidence type="ECO:0000313" key="4">
    <source>
        <dbReference type="Proteomes" id="UP000284403"/>
    </source>
</evidence>
<feature type="compositionally biased region" description="Low complexity" evidence="1">
    <location>
        <begin position="11"/>
        <end position="21"/>
    </location>
</feature>
<dbReference type="GO" id="GO:0005952">
    <property type="term" value="C:cAMP-dependent protein kinase complex"/>
    <property type="evidence" value="ECO:0007669"/>
    <property type="project" value="InterPro"/>
</dbReference>
<evidence type="ECO:0000259" key="2">
    <source>
        <dbReference type="PROSITE" id="PS50042"/>
    </source>
</evidence>
<dbReference type="Gene3D" id="2.60.120.10">
    <property type="entry name" value="Jelly Rolls"/>
    <property type="match status" value="2"/>
</dbReference>
<dbReference type="AlphaFoldDB" id="A0A422P3D3"/>
<feature type="non-terminal residue" evidence="3">
    <location>
        <position position="1"/>
    </location>
</feature>
<feature type="compositionally biased region" description="Acidic residues" evidence="1">
    <location>
        <begin position="47"/>
        <end position="74"/>
    </location>
</feature>
<gene>
    <name evidence="3" type="ORF">Tco025E_06554</name>
</gene>
<feature type="compositionally biased region" description="Low complexity" evidence="1">
    <location>
        <begin position="37"/>
        <end position="46"/>
    </location>
</feature>
<name>A0A422P3D3_9TRYP</name>
<dbReference type="InterPro" id="IPR050503">
    <property type="entry name" value="cAMP-dep_PK_reg_su-like"/>
</dbReference>
<dbReference type="GO" id="GO:0030552">
    <property type="term" value="F:cAMP binding"/>
    <property type="evidence" value="ECO:0007669"/>
    <property type="project" value="TreeGrafter"/>
</dbReference>